<name>G7JPF8_MEDTR</name>
<reference evidence="2 4" key="1">
    <citation type="journal article" date="2011" name="Nature">
        <title>The Medicago genome provides insight into the evolution of rhizobial symbioses.</title>
        <authorList>
            <person name="Young N.D."/>
            <person name="Debelle F."/>
            <person name="Oldroyd G.E."/>
            <person name="Geurts R."/>
            <person name="Cannon S.B."/>
            <person name="Udvardi M.K."/>
            <person name="Benedito V.A."/>
            <person name="Mayer K.F."/>
            <person name="Gouzy J."/>
            <person name="Schoof H."/>
            <person name="Van de Peer Y."/>
            <person name="Proost S."/>
            <person name="Cook D.R."/>
            <person name="Meyers B.C."/>
            <person name="Spannagl M."/>
            <person name="Cheung F."/>
            <person name="De Mita S."/>
            <person name="Krishnakumar V."/>
            <person name="Gundlach H."/>
            <person name="Zhou S."/>
            <person name="Mudge J."/>
            <person name="Bharti A.K."/>
            <person name="Murray J.D."/>
            <person name="Naoumkina M.A."/>
            <person name="Rosen B."/>
            <person name="Silverstein K.A."/>
            <person name="Tang H."/>
            <person name="Rombauts S."/>
            <person name="Zhao P.X."/>
            <person name="Zhou P."/>
            <person name="Barbe V."/>
            <person name="Bardou P."/>
            <person name="Bechner M."/>
            <person name="Bellec A."/>
            <person name="Berger A."/>
            <person name="Berges H."/>
            <person name="Bidwell S."/>
            <person name="Bisseling T."/>
            <person name="Choisne N."/>
            <person name="Couloux A."/>
            <person name="Denny R."/>
            <person name="Deshpande S."/>
            <person name="Dai X."/>
            <person name="Doyle J.J."/>
            <person name="Dudez A.M."/>
            <person name="Farmer A.D."/>
            <person name="Fouteau S."/>
            <person name="Franken C."/>
            <person name="Gibelin C."/>
            <person name="Gish J."/>
            <person name="Goldstein S."/>
            <person name="Gonzalez A.J."/>
            <person name="Green P.J."/>
            <person name="Hallab A."/>
            <person name="Hartog M."/>
            <person name="Hua A."/>
            <person name="Humphray S.J."/>
            <person name="Jeong D.H."/>
            <person name="Jing Y."/>
            <person name="Jocker A."/>
            <person name="Kenton S.M."/>
            <person name="Kim D.J."/>
            <person name="Klee K."/>
            <person name="Lai H."/>
            <person name="Lang C."/>
            <person name="Lin S."/>
            <person name="Macmil S.L."/>
            <person name="Magdelenat G."/>
            <person name="Matthews L."/>
            <person name="McCorrison J."/>
            <person name="Monaghan E.L."/>
            <person name="Mun J.H."/>
            <person name="Najar F.Z."/>
            <person name="Nicholson C."/>
            <person name="Noirot C."/>
            <person name="O'Bleness M."/>
            <person name="Paule C.R."/>
            <person name="Poulain J."/>
            <person name="Prion F."/>
            <person name="Qin B."/>
            <person name="Qu C."/>
            <person name="Retzel E.F."/>
            <person name="Riddle C."/>
            <person name="Sallet E."/>
            <person name="Samain S."/>
            <person name="Samson N."/>
            <person name="Sanders I."/>
            <person name="Saurat O."/>
            <person name="Scarpelli C."/>
            <person name="Schiex T."/>
            <person name="Segurens B."/>
            <person name="Severin A.J."/>
            <person name="Sherrier D.J."/>
            <person name="Shi R."/>
            <person name="Sims S."/>
            <person name="Singer S.R."/>
            <person name="Sinharoy S."/>
            <person name="Sterck L."/>
            <person name="Viollet A."/>
            <person name="Wang B.B."/>
            <person name="Wang K."/>
            <person name="Wang M."/>
            <person name="Wang X."/>
            <person name="Warfsmann J."/>
            <person name="Weissenbach J."/>
            <person name="White D.D."/>
            <person name="White J.D."/>
            <person name="Wiley G.B."/>
            <person name="Wincker P."/>
            <person name="Xing Y."/>
            <person name="Yang L."/>
            <person name="Yao Z."/>
            <person name="Ying F."/>
            <person name="Zhai J."/>
            <person name="Zhou L."/>
            <person name="Zuber A."/>
            <person name="Denarie J."/>
            <person name="Dixon R.A."/>
            <person name="May G.D."/>
            <person name="Schwartz D.C."/>
            <person name="Rogers J."/>
            <person name="Quetier F."/>
            <person name="Town C.D."/>
            <person name="Roe B.A."/>
        </authorList>
    </citation>
    <scope>NUCLEOTIDE SEQUENCE [LARGE SCALE GENOMIC DNA]</scope>
    <source>
        <strain evidence="2">A17</strain>
        <strain evidence="3 4">cv. Jemalong A17</strain>
    </source>
</reference>
<reference evidence="2 4" key="2">
    <citation type="journal article" date="2014" name="BMC Genomics">
        <title>An improved genome release (version Mt4.0) for the model legume Medicago truncatula.</title>
        <authorList>
            <person name="Tang H."/>
            <person name="Krishnakumar V."/>
            <person name="Bidwell S."/>
            <person name="Rosen B."/>
            <person name="Chan A."/>
            <person name="Zhou S."/>
            <person name="Gentzbittel L."/>
            <person name="Childs K.L."/>
            <person name="Yandell M."/>
            <person name="Gundlach H."/>
            <person name="Mayer K.F."/>
            <person name="Schwartz D.C."/>
            <person name="Town C.D."/>
        </authorList>
    </citation>
    <scope>GENOME REANNOTATION</scope>
    <source>
        <strain evidence="3 4">cv. Jemalong A17</strain>
    </source>
</reference>
<dbReference type="EMBL" id="CM001220">
    <property type="protein sequence ID" value="AES88613.1"/>
    <property type="molecule type" value="Genomic_DNA"/>
</dbReference>
<evidence type="ECO:0000313" key="4">
    <source>
        <dbReference type="Proteomes" id="UP000002051"/>
    </source>
</evidence>
<dbReference type="HOGENOM" id="CLU_1725015_0_0_1"/>
<keyword evidence="4" id="KW-1185">Reference proteome</keyword>
<dbReference type="PaxDb" id="3880-AES88613"/>
<feature type="compositionally biased region" description="Polar residues" evidence="1">
    <location>
        <begin position="90"/>
        <end position="103"/>
    </location>
</feature>
<proteinExistence type="predicted"/>
<feature type="compositionally biased region" description="Basic and acidic residues" evidence="1">
    <location>
        <begin position="34"/>
        <end position="43"/>
    </location>
</feature>
<sequence length="152" mass="17559">MDRPPTRYQDPRTNNPLNKAAGIIVFSSQNWRGRNPEDLKPADLNRPGTSESQAQEHKINGLNQQQRQDQRRKPPTSQPKQNKRRRRCHQLTTAAAPSTKQTESYLWCYTNKHYRNNQVIGGEDRPKQNKRRSESRTTSKANAAAQKEPEEA</sequence>
<dbReference type="AlphaFoldDB" id="G7JPF8"/>
<accession>G7JPF8</accession>
<organism evidence="2 4">
    <name type="scientific">Medicago truncatula</name>
    <name type="common">Barrel medic</name>
    <name type="synonym">Medicago tribuloides</name>
    <dbReference type="NCBI Taxonomy" id="3880"/>
    <lineage>
        <taxon>Eukaryota</taxon>
        <taxon>Viridiplantae</taxon>
        <taxon>Streptophyta</taxon>
        <taxon>Embryophyta</taxon>
        <taxon>Tracheophyta</taxon>
        <taxon>Spermatophyta</taxon>
        <taxon>Magnoliopsida</taxon>
        <taxon>eudicotyledons</taxon>
        <taxon>Gunneridae</taxon>
        <taxon>Pentapetalae</taxon>
        <taxon>rosids</taxon>
        <taxon>fabids</taxon>
        <taxon>Fabales</taxon>
        <taxon>Fabaceae</taxon>
        <taxon>Papilionoideae</taxon>
        <taxon>50 kb inversion clade</taxon>
        <taxon>NPAAA clade</taxon>
        <taxon>Hologalegina</taxon>
        <taxon>IRL clade</taxon>
        <taxon>Trifolieae</taxon>
        <taxon>Medicago</taxon>
    </lineage>
</organism>
<feature type="compositionally biased region" description="Basic and acidic residues" evidence="1">
    <location>
        <begin position="122"/>
        <end position="137"/>
    </location>
</feature>
<protein>
    <submittedName>
        <fullName evidence="2 3">Uncharacterized protein</fullName>
    </submittedName>
</protein>
<dbReference type="EnsemblPlants" id="AES88613">
    <property type="protein sequence ID" value="AES88613"/>
    <property type="gene ID" value="MTR_4g059830"/>
</dbReference>
<gene>
    <name evidence="2" type="ordered locus">MTR_4g059830</name>
</gene>
<feature type="region of interest" description="Disordered" evidence="1">
    <location>
        <begin position="115"/>
        <end position="152"/>
    </location>
</feature>
<reference evidence="3" key="3">
    <citation type="submission" date="2015-04" db="UniProtKB">
        <authorList>
            <consortium name="EnsemblPlants"/>
        </authorList>
    </citation>
    <scope>IDENTIFICATION</scope>
    <source>
        <strain evidence="3">cv. Jemalong A17</strain>
    </source>
</reference>
<evidence type="ECO:0000313" key="3">
    <source>
        <dbReference type="EnsemblPlants" id="AES88613"/>
    </source>
</evidence>
<dbReference type="Proteomes" id="UP000002051">
    <property type="component" value="Chromosome 4"/>
</dbReference>
<evidence type="ECO:0000256" key="1">
    <source>
        <dbReference type="SAM" id="MobiDB-lite"/>
    </source>
</evidence>
<evidence type="ECO:0000313" key="2">
    <source>
        <dbReference type="EMBL" id="AES88613.1"/>
    </source>
</evidence>
<feature type="region of interest" description="Disordered" evidence="1">
    <location>
        <begin position="1"/>
        <end position="103"/>
    </location>
</feature>